<reference evidence="1 2" key="1">
    <citation type="journal article" date="2010" name="Proc. Natl. Acad. Sci. U.S.A.">
        <title>Enigmatic, ultrasmall, uncultivated Archaea.</title>
        <authorList>
            <person name="Baker B.J."/>
            <person name="Comolli L.R."/>
            <person name="Dick G.J."/>
            <person name="Hauser L.J."/>
            <person name="Hyatt D."/>
            <person name="Dill B.D."/>
            <person name="Land M.L."/>
            <person name="Verberkmoes N.C."/>
            <person name="Hettich R.L."/>
            <person name="Banfield J.F."/>
        </authorList>
    </citation>
    <scope>NUCLEOTIDE SEQUENCE [LARGE SCALE GENOMIC DNA]</scope>
</reference>
<gene>
    <name evidence="1" type="ORF">BJBARM5_0495</name>
</gene>
<proteinExistence type="predicted"/>
<dbReference type="AlphaFoldDB" id="D6GVI2"/>
<evidence type="ECO:0000313" key="1">
    <source>
        <dbReference type="EMBL" id="EFD92820.1"/>
    </source>
</evidence>
<dbReference type="Proteomes" id="UP000009376">
    <property type="component" value="Unassembled WGS sequence"/>
</dbReference>
<organism evidence="1 2">
    <name type="scientific">Candidatus Parvarchaeum acidophilus ARMAN-5</name>
    <dbReference type="NCBI Taxonomy" id="662762"/>
    <lineage>
        <taxon>Archaea</taxon>
        <taxon>Candidatus Parvarchaeota</taxon>
        <taxon>Candidatus Parvarchaeum</taxon>
    </lineage>
</organism>
<sequence length="156" mass="17763">MDDIIYGLIPNVTMGNTRGNFYLFFSHSAIFVVEDRNVDAIMSESSVGMWPASGAVIDSIQPSVSLRNFKDKHKNQKFSLINESILFSLSYVNILYSDLSSVVFKKFDSETMSLVFKSNQKITEFTTDYIDSSLFSEYKEMLTTIFKDKLVIVNSK</sequence>
<accession>D6GVI2</accession>
<name>D6GVI2_PARA5</name>
<dbReference type="EMBL" id="GG745553">
    <property type="protein sequence ID" value="EFD92820.1"/>
    <property type="molecule type" value="Genomic_DNA"/>
</dbReference>
<protein>
    <submittedName>
        <fullName evidence="1">Uncharacterized protein</fullName>
    </submittedName>
</protein>
<evidence type="ECO:0000313" key="2">
    <source>
        <dbReference type="Proteomes" id="UP000009376"/>
    </source>
</evidence>